<dbReference type="PANTHER" id="PTHR40547">
    <property type="entry name" value="SLL0298 PROTEIN"/>
    <property type="match status" value="1"/>
</dbReference>
<feature type="transmembrane region" description="Helical" evidence="1">
    <location>
        <begin position="161"/>
        <end position="184"/>
    </location>
</feature>
<reference evidence="4" key="1">
    <citation type="submission" date="2016-11" db="EMBL/GenBank/DDBJ databases">
        <authorList>
            <person name="Varghese N."/>
            <person name="Submissions S."/>
        </authorList>
    </citation>
    <scope>NUCLEOTIDE SEQUENCE [LARGE SCALE GENOMIC DNA]</scope>
    <source>
        <strain evidence="4">DSM 29327</strain>
    </source>
</reference>
<name>A0A1M7C6W2_9RHOB</name>
<protein>
    <recommendedName>
        <fullName evidence="2">DUF2062 domain-containing protein</fullName>
    </recommendedName>
</protein>
<keyword evidence="1" id="KW-0472">Membrane</keyword>
<dbReference type="STRING" id="1054996.SAMN05444414_12349"/>
<organism evidence="3 4">
    <name type="scientific">Roseovarius marisflavi</name>
    <dbReference type="NCBI Taxonomy" id="1054996"/>
    <lineage>
        <taxon>Bacteria</taxon>
        <taxon>Pseudomonadati</taxon>
        <taxon>Pseudomonadota</taxon>
        <taxon>Alphaproteobacteria</taxon>
        <taxon>Rhodobacterales</taxon>
        <taxon>Roseobacteraceae</taxon>
        <taxon>Roseovarius</taxon>
    </lineage>
</organism>
<evidence type="ECO:0000313" key="4">
    <source>
        <dbReference type="Proteomes" id="UP000184191"/>
    </source>
</evidence>
<keyword evidence="1" id="KW-1133">Transmembrane helix</keyword>
<evidence type="ECO:0000259" key="2">
    <source>
        <dbReference type="Pfam" id="PF09835"/>
    </source>
</evidence>
<dbReference type="OrthoDB" id="7360463at2"/>
<dbReference type="Pfam" id="PF09835">
    <property type="entry name" value="DUF2062"/>
    <property type="match status" value="1"/>
</dbReference>
<feature type="transmembrane region" description="Helical" evidence="1">
    <location>
        <begin position="50"/>
        <end position="76"/>
    </location>
</feature>
<keyword evidence="4" id="KW-1185">Reference proteome</keyword>
<proteinExistence type="predicted"/>
<evidence type="ECO:0000256" key="1">
    <source>
        <dbReference type="SAM" id="Phobius"/>
    </source>
</evidence>
<feature type="domain" description="DUF2062" evidence="2">
    <location>
        <begin position="27"/>
        <end position="194"/>
    </location>
</feature>
<accession>A0A1M7C6W2</accession>
<dbReference type="RefSeq" id="WP_073199830.1">
    <property type="nucleotide sequence ID" value="NZ_FRBN01000023.1"/>
</dbReference>
<keyword evidence="1" id="KW-0812">Transmembrane</keyword>
<gene>
    <name evidence="3" type="ORF">SAMN05444414_12349</name>
</gene>
<evidence type="ECO:0000313" key="3">
    <source>
        <dbReference type="EMBL" id="SHL62944.1"/>
    </source>
</evidence>
<dbReference type="InterPro" id="IPR018639">
    <property type="entry name" value="DUF2062"/>
</dbReference>
<dbReference type="AlphaFoldDB" id="A0A1M7C6W2"/>
<sequence>MVFKRRDKRPFWKVISDFLWPRGGWARAFTYVKHRLHRLPDPPHRIARGIFAGVFTTFTPFYGLHFVVAAFLAWVLRGSIPAALLGTFFGNPLTYVPIGVVSLQTGHFLLGGTGPGEDEVRRSLGGKFLDAGDDLRDNFLAMFSEREADWYSLHVFYDEVFFPYMIGGIIPGIITALICYYLSLPVIQAYQNRRKGALKAKWAALKEKKALKADAKPKQD</sequence>
<dbReference type="Proteomes" id="UP000184191">
    <property type="component" value="Unassembled WGS sequence"/>
</dbReference>
<dbReference type="EMBL" id="FRBN01000023">
    <property type="protein sequence ID" value="SHL62944.1"/>
    <property type="molecule type" value="Genomic_DNA"/>
</dbReference>
<dbReference type="PANTHER" id="PTHR40547:SF1">
    <property type="entry name" value="SLL0298 PROTEIN"/>
    <property type="match status" value="1"/>
</dbReference>